<reference evidence="3" key="1">
    <citation type="journal article" date="2021" name="ISME J.">
        <title>Evolutionary origin and ecological implication of a unique nif island in free-living Bradyrhizobium lineages.</title>
        <authorList>
            <person name="Tao J."/>
        </authorList>
    </citation>
    <scope>NUCLEOTIDE SEQUENCE [LARGE SCALE GENOMIC DNA]</scope>
    <source>
        <strain evidence="3">SZCCT0094</strain>
    </source>
</reference>
<sequence>MGHIDPTKEVFAQFRESDRPGPIHMLNLVRLRKEADYPDGRKVSGAEAYAAYGRESGPVFERLGGRIVWQGRFELMLIGPQEERWDHCFIAEYPSVQAFVEMIRDPVYREAVKHRQAAVEDSRLIRHAVLPVGKNFGEVPAA</sequence>
<dbReference type="Proteomes" id="UP001314635">
    <property type="component" value="Unassembled WGS sequence"/>
</dbReference>
<evidence type="ECO:0000313" key="2">
    <source>
        <dbReference type="EMBL" id="MBR1134263.1"/>
    </source>
</evidence>
<dbReference type="EMBL" id="JAFCLK010000001">
    <property type="protein sequence ID" value="MBR1134263.1"/>
    <property type="molecule type" value="Genomic_DNA"/>
</dbReference>
<dbReference type="Gene3D" id="3.30.70.100">
    <property type="match status" value="1"/>
</dbReference>
<dbReference type="PANTHER" id="PTHR40257:SF1">
    <property type="entry name" value="DUF1330 DOMAIN-CONTAINING PROTEIN"/>
    <property type="match status" value="1"/>
</dbReference>
<comment type="caution">
    <text evidence="2">The sequence shown here is derived from an EMBL/GenBank/DDBJ whole genome shotgun (WGS) entry which is preliminary data.</text>
</comment>
<protein>
    <submittedName>
        <fullName evidence="2">DUF1330 domain-containing protein</fullName>
    </submittedName>
</protein>
<dbReference type="InterPro" id="IPR011008">
    <property type="entry name" value="Dimeric_a/b-barrel"/>
</dbReference>
<proteinExistence type="predicted"/>
<evidence type="ECO:0000259" key="1">
    <source>
        <dbReference type="Pfam" id="PF07045"/>
    </source>
</evidence>
<organism evidence="2 3">
    <name type="scientific">Bradyrhizobium denitrificans</name>
    <dbReference type="NCBI Taxonomy" id="2734912"/>
    <lineage>
        <taxon>Bacteria</taxon>
        <taxon>Pseudomonadati</taxon>
        <taxon>Pseudomonadota</taxon>
        <taxon>Alphaproteobacteria</taxon>
        <taxon>Hyphomicrobiales</taxon>
        <taxon>Nitrobacteraceae</taxon>
        <taxon>Bradyrhizobium</taxon>
    </lineage>
</organism>
<dbReference type="PANTHER" id="PTHR40257">
    <property type="match status" value="1"/>
</dbReference>
<dbReference type="SUPFAM" id="SSF54909">
    <property type="entry name" value="Dimeric alpha+beta barrel"/>
    <property type="match status" value="1"/>
</dbReference>
<feature type="domain" description="DUF1330" evidence="1">
    <location>
        <begin position="42"/>
        <end position="121"/>
    </location>
</feature>
<name>A0ABS5FYZ2_9BRAD</name>
<keyword evidence="3" id="KW-1185">Reference proteome</keyword>
<dbReference type="InterPro" id="IPR010753">
    <property type="entry name" value="DUF1330"/>
</dbReference>
<dbReference type="Pfam" id="PF07045">
    <property type="entry name" value="DUF1330"/>
    <property type="match status" value="1"/>
</dbReference>
<evidence type="ECO:0000313" key="3">
    <source>
        <dbReference type="Proteomes" id="UP001314635"/>
    </source>
</evidence>
<accession>A0ABS5FYZ2</accession>
<dbReference type="RefSeq" id="WP_172235795.1">
    <property type="nucleotide sequence ID" value="NZ_JABFDP010000004.1"/>
</dbReference>
<gene>
    <name evidence="2" type="ORF">JQ619_00630</name>
</gene>